<gene>
    <name evidence="2" type="ordered locus">RC1_3617</name>
</gene>
<dbReference type="KEGG" id="rce:RC1_3617"/>
<proteinExistence type="predicted"/>
<evidence type="ECO:0000256" key="1">
    <source>
        <dbReference type="SAM" id="SignalP"/>
    </source>
</evidence>
<dbReference type="OrthoDB" id="7349690at2"/>
<dbReference type="Proteomes" id="UP000001591">
    <property type="component" value="Chromosome"/>
</dbReference>
<evidence type="ECO:0000313" key="3">
    <source>
        <dbReference type="Proteomes" id="UP000001591"/>
    </source>
</evidence>
<organism evidence="2 3">
    <name type="scientific">Rhodospirillum centenum (strain ATCC 51521 / SW)</name>
    <dbReference type="NCBI Taxonomy" id="414684"/>
    <lineage>
        <taxon>Bacteria</taxon>
        <taxon>Pseudomonadati</taxon>
        <taxon>Pseudomonadota</taxon>
        <taxon>Alphaproteobacteria</taxon>
        <taxon>Rhodospirillales</taxon>
        <taxon>Rhodospirillaceae</taxon>
        <taxon>Rhodospirillum</taxon>
    </lineage>
</organism>
<name>B6IXE2_RHOCS</name>
<dbReference type="HOGENOM" id="CLU_1668027_0_0_5"/>
<reference evidence="2 3" key="1">
    <citation type="journal article" date="2010" name="BMC Genomics">
        <title>Metabolic flexibility revealed in the genome of the cyst-forming alpha-1 proteobacterium Rhodospirillum centenum.</title>
        <authorList>
            <person name="Lu Y.K."/>
            <person name="Marden J."/>
            <person name="Han M."/>
            <person name="Swingley W.D."/>
            <person name="Mastrian S.D."/>
            <person name="Chowdhury S.R."/>
            <person name="Hao J."/>
            <person name="Helmy T."/>
            <person name="Kim S."/>
            <person name="Kurdoglu A.A."/>
            <person name="Matthies H.J."/>
            <person name="Rollo D."/>
            <person name="Stothard P."/>
            <person name="Blankenship R.E."/>
            <person name="Bauer C.E."/>
            <person name="Touchman J.W."/>
        </authorList>
    </citation>
    <scope>NUCLEOTIDE SEQUENCE [LARGE SCALE GENOMIC DNA]</scope>
    <source>
        <strain evidence="3">ATCC 51521 / SW</strain>
    </source>
</reference>
<dbReference type="EMBL" id="CP000613">
    <property type="protein sequence ID" value="ACJ00966.1"/>
    <property type="molecule type" value="Genomic_DNA"/>
</dbReference>
<dbReference type="STRING" id="414684.RC1_3617"/>
<keyword evidence="3" id="KW-1185">Reference proteome</keyword>
<dbReference type="RefSeq" id="WP_012568742.1">
    <property type="nucleotide sequence ID" value="NC_011420.2"/>
</dbReference>
<evidence type="ECO:0000313" key="2">
    <source>
        <dbReference type="EMBL" id="ACJ00966.1"/>
    </source>
</evidence>
<accession>B6IXE2</accession>
<dbReference type="AlphaFoldDB" id="B6IXE2"/>
<feature type="signal peptide" evidence="1">
    <location>
        <begin position="1"/>
        <end position="22"/>
    </location>
</feature>
<keyword evidence="1" id="KW-0732">Signal</keyword>
<feature type="chain" id="PRO_5002846881" evidence="1">
    <location>
        <begin position="23"/>
        <end position="158"/>
    </location>
</feature>
<sequence length="158" mass="17160">MARLRSLLALLVLSAVAAPALADEPGAVRGFEPIRRAPLPGERVGAALPGSLPPPLFESGRMGVAADPRDTGATDDRDAAVTFHAYGSPLRFGSSTNRTNDLLGSNWVPYEEGLQRPYYPYRLNGGLWYNQAWVRSLAPTQPGDLPSVRAPVDFWNFR</sequence>
<protein>
    <submittedName>
        <fullName evidence="2">Uncharacterized protein</fullName>
    </submittedName>
</protein>